<keyword evidence="1" id="KW-0175">Coiled coil</keyword>
<protein>
    <submittedName>
        <fullName evidence="3">Unnamed protein product</fullName>
    </submittedName>
</protein>
<accession>A0A9W6TXF0</accession>
<sequence length="304" mass="33821">MPLRTRAGLQRDTCHFIVFTSLLATPMTQDTNDSLAAKFSLISTRSGVPSSFTTPPPSCQKPAYLDCFAVRLATFFIVQNPQRRSMLTRAANAATTMPASEVATNAAFLEEVSAFLDTSGLPIDLAVQADCTPLNEGDSFSNHGLPHDMDTDSSTSDASLHATKTKALSTKNKTGREKAMLRKQRYQRRLKNERETLREMEKKLSSRLTQLQQAVENRKHMRILQVTGTDGAWEDIAILERDRRLQAECEQARLIEAVNIQGSYLSNLRALLPTVKGFRHLKHRTRSSLSCFMARGDADNSSSL</sequence>
<dbReference type="EMBL" id="BSXW01000512">
    <property type="protein sequence ID" value="GMF24367.1"/>
    <property type="molecule type" value="Genomic_DNA"/>
</dbReference>
<comment type="caution">
    <text evidence="3">The sequence shown here is derived from an EMBL/GenBank/DDBJ whole genome shotgun (WGS) entry which is preliminary data.</text>
</comment>
<name>A0A9W6TXF0_9STRA</name>
<dbReference type="AlphaFoldDB" id="A0A9W6TXF0"/>
<proteinExistence type="predicted"/>
<organism evidence="3 4">
    <name type="scientific">Phytophthora lilii</name>
    <dbReference type="NCBI Taxonomy" id="2077276"/>
    <lineage>
        <taxon>Eukaryota</taxon>
        <taxon>Sar</taxon>
        <taxon>Stramenopiles</taxon>
        <taxon>Oomycota</taxon>
        <taxon>Peronosporomycetes</taxon>
        <taxon>Peronosporales</taxon>
        <taxon>Peronosporaceae</taxon>
        <taxon>Phytophthora</taxon>
    </lineage>
</organism>
<evidence type="ECO:0000256" key="2">
    <source>
        <dbReference type="SAM" id="MobiDB-lite"/>
    </source>
</evidence>
<feature type="coiled-coil region" evidence="1">
    <location>
        <begin position="176"/>
        <end position="217"/>
    </location>
</feature>
<keyword evidence="4" id="KW-1185">Reference proteome</keyword>
<reference evidence="3" key="1">
    <citation type="submission" date="2023-04" db="EMBL/GenBank/DDBJ databases">
        <title>Phytophthora lilii NBRC 32176.</title>
        <authorList>
            <person name="Ichikawa N."/>
            <person name="Sato H."/>
            <person name="Tonouchi N."/>
        </authorList>
    </citation>
    <scope>NUCLEOTIDE SEQUENCE</scope>
    <source>
        <strain evidence="3">NBRC 32176</strain>
    </source>
</reference>
<gene>
    <name evidence="3" type="ORF">Plil01_000997500</name>
</gene>
<dbReference type="OrthoDB" id="129496at2759"/>
<evidence type="ECO:0000313" key="4">
    <source>
        <dbReference type="Proteomes" id="UP001165083"/>
    </source>
</evidence>
<evidence type="ECO:0000313" key="3">
    <source>
        <dbReference type="EMBL" id="GMF24367.1"/>
    </source>
</evidence>
<evidence type="ECO:0000256" key="1">
    <source>
        <dbReference type="SAM" id="Coils"/>
    </source>
</evidence>
<feature type="region of interest" description="Disordered" evidence="2">
    <location>
        <begin position="138"/>
        <end position="164"/>
    </location>
</feature>
<dbReference type="Proteomes" id="UP001165083">
    <property type="component" value="Unassembled WGS sequence"/>
</dbReference>